<sequence length="638" mass="69182">MKLAPLLVSSLLAALAANGWAAPLKLRVLETSDVHMNLLDYDYYQDKPTQDFGLARAVTLIRAARQEAPNNLLIDNGDLLQGNPLGDLVAKVQPLRAGEVHPAYKVLNWLGYDAGNIGNHEFNYGLPFLSQALKTAAFPYVNANVVDAKTGQPYFQPYVLLKREFKDEDGQPQTLNIGVIGFVPPQIMQWDKANLQGKVEVRDIVDTARRYLPELKQKGADIVIAVPHSGFEKGESARFAENSVAGLAGLAEVAGIDAILFGHAHAEFPSSAFAGYSKVDLAAGTINGVPAVMPGRWGDHIGVVDLVLERGDGGWKVSGKQAGLRAIYDKQAKRSLAAAEPKVAELIAAEHRRTLDYVRGKVAETRAPIYSYFAQAADDPSVQIVAEAQAWYVKNAVKGTEYEGLPVLSAAAPFKAGGRQGWNYYTDIPAGPLAIRNLADLYIYPNTLKAVKVSGREVREWLEMSAGQFLRIDPKGPKTQPLLNPEFRSYNFDSIAGVSYEIDVSRPARYDADGKLAAPDSHRIVKLSYQGKPIDENASFLVATNNYRASGGGHFPGIDASRVVVDSPDENRAAVAAYLAERKVVDPAAKPAWRILPVAGVAMRFDTGAGALRYLARQPQFRLAAEHGDGSVSLELVE</sequence>
<dbReference type="Pfam" id="PF02872">
    <property type="entry name" value="5_nucleotid_C"/>
    <property type="match status" value="1"/>
</dbReference>
<evidence type="ECO:0000256" key="9">
    <source>
        <dbReference type="ARBA" id="ARBA00022801"/>
    </source>
</evidence>
<dbReference type="InterPro" id="IPR006179">
    <property type="entry name" value="5_nucleotidase/apyrase"/>
</dbReference>
<name>A0ABX0LA67_9NEIS</name>
<evidence type="ECO:0000256" key="8">
    <source>
        <dbReference type="ARBA" id="ARBA00022741"/>
    </source>
</evidence>
<protein>
    <submittedName>
        <fullName evidence="14">Bifunctional 2',3'-cyclic-nucleotide 2'-phosphodiesterase/3'-nucleotidase</fullName>
    </submittedName>
</protein>
<dbReference type="RefSeq" id="WP_166451603.1">
    <property type="nucleotide sequence ID" value="NZ_JAAOMA010000009.1"/>
</dbReference>
<dbReference type="Pfam" id="PF00149">
    <property type="entry name" value="Metallophos"/>
    <property type="match status" value="1"/>
</dbReference>
<gene>
    <name evidence="14" type="ORF">HA052_08550</name>
</gene>
<comment type="catalytic activity">
    <reaction evidence="2">
        <text>a nucleoside 2',3'-cyclic phosphate + H2O = a nucleoside 3'-phosphate + H(+)</text>
        <dbReference type="Rhea" id="RHEA:19621"/>
        <dbReference type="ChEBI" id="CHEBI:15377"/>
        <dbReference type="ChEBI" id="CHEBI:15378"/>
        <dbReference type="ChEBI" id="CHEBI:66949"/>
        <dbReference type="ChEBI" id="CHEBI:66954"/>
        <dbReference type="EC" id="3.1.4.16"/>
    </reaction>
</comment>
<feature type="chain" id="PRO_5044996017" evidence="11">
    <location>
        <begin position="22"/>
        <end position="638"/>
    </location>
</feature>
<dbReference type="InterPro" id="IPR041827">
    <property type="entry name" value="CpdB_N"/>
</dbReference>
<comment type="caution">
    <text evidence="14">The sequence shown here is derived from an EMBL/GenBank/DDBJ whole genome shotgun (WGS) entry which is preliminary data.</text>
</comment>
<proteinExistence type="inferred from homology"/>
<organism evidence="14 15">
    <name type="scientific">Chromobacterium fluminis</name>
    <dbReference type="NCBI Taxonomy" id="3044269"/>
    <lineage>
        <taxon>Bacteria</taxon>
        <taxon>Pseudomonadati</taxon>
        <taxon>Pseudomonadota</taxon>
        <taxon>Betaproteobacteria</taxon>
        <taxon>Neisseriales</taxon>
        <taxon>Chromobacteriaceae</taxon>
        <taxon>Chromobacterium</taxon>
    </lineage>
</organism>
<dbReference type="PANTHER" id="PTHR11575">
    <property type="entry name" value="5'-NUCLEOTIDASE-RELATED"/>
    <property type="match status" value="1"/>
</dbReference>
<dbReference type="PRINTS" id="PR01607">
    <property type="entry name" value="APYRASEFAMLY"/>
</dbReference>
<comment type="similarity">
    <text evidence="5 11">Belongs to the 5'-nucleotidase family.</text>
</comment>
<dbReference type="PROSITE" id="PS00786">
    <property type="entry name" value="5_NUCLEOTIDASE_2"/>
    <property type="match status" value="1"/>
</dbReference>
<keyword evidence="6" id="KW-0479">Metal-binding</keyword>
<feature type="domain" description="5'-Nucleotidase C-terminal" evidence="13">
    <location>
        <begin position="376"/>
        <end position="556"/>
    </location>
</feature>
<dbReference type="Gene3D" id="3.90.780.10">
    <property type="entry name" value="5'-Nucleotidase, C-terminal domain"/>
    <property type="match status" value="1"/>
</dbReference>
<dbReference type="SUPFAM" id="SSF56300">
    <property type="entry name" value="Metallo-dependent phosphatases"/>
    <property type="match status" value="1"/>
</dbReference>
<feature type="domain" description="Calcineurin-like phosphoesterase" evidence="12">
    <location>
        <begin position="26"/>
        <end position="266"/>
    </location>
</feature>
<evidence type="ECO:0000256" key="11">
    <source>
        <dbReference type="RuleBase" id="RU362119"/>
    </source>
</evidence>
<dbReference type="InterPro" id="IPR006146">
    <property type="entry name" value="5'-Nucleotdase_CS"/>
</dbReference>
<comment type="subcellular location">
    <subcellularLocation>
        <location evidence="4">Cell envelope</location>
    </subcellularLocation>
</comment>
<dbReference type="Proteomes" id="UP001515641">
    <property type="component" value="Unassembled WGS sequence"/>
</dbReference>
<feature type="signal peptide" evidence="11">
    <location>
        <begin position="1"/>
        <end position="21"/>
    </location>
</feature>
<dbReference type="SUPFAM" id="SSF55816">
    <property type="entry name" value="5'-nucleotidase (syn. UDP-sugar hydrolase), C-terminal domain"/>
    <property type="match status" value="1"/>
</dbReference>
<keyword evidence="15" id="KW-1185">Reference proteome</keyword>
<keyword evidence="10" id="KW-0511">Multifunctional enzyme</keyword>
<comment type="catalytic activity">
    <reaction evidence="1">
        <text>a ribonucleoside 3'-phosphate + H2O = a ribonucleoside + phosphate</text>
        <dbReference type="Rhea" id="RHEA:10144"/>
        <dbReference type="ChEBI" id="CHEBI:13197"/>
        <dbReference type="ChEBI" id="CHEBI:15377"/>
        <dbReference type="ChEBI" id="CHEBI:18254"/>
        <dbReference type="ChEBI" id="CHEBI:43474"/>
        <dbReference type="EC" id="3.1.3.6"/>
    </reaction>
</comment>
<comment type="cofactor">
    <cofactor evidence="3">
        <name>a divalent metal cation</name>
        <dbReference type="ChEBI" id="CHEBI:60240"/>
    </cofactor>
</comment>
<keyword evidence="7 11" id="KW-0732">Signal</keyword>
<reference evidence="14 15" key="1">
    <citation type="submission" date="2020-03" db="EMBL/GenBank/DDBJ databases">
        <title>Draft genome sequence of environmentally isolated cultures.</title>
        <authorList>
            <person name="Wilson H.S."/>
            <person name="De Leon M.E."/>
        </authorList>
    </citation>
    <scope>NUCLEOTIDE SEQUENCE [LARGE SCALE GENOMIC DNA]</scope>
    <source>
        <strain evidence="14 15">HSC-31F16</strain>
    </source>
</reference>
<evidence type="ECO:0000313" key="15">
    <source>
        <dbReference type="Proteomes" id="UP001515641"/>
    </source>
</evidence>
<evidence type="ECO:0000256" key="1">
    <source>
        <dbReference type="ARBA" id="ARBA00000527"/>
    </source>
</evidence>
<dbReference type="Gene3D" id="3.60.21.10">
    <property type="match status" value="1"/>
</dbReference>
<evidence type="ECO:0000256" key="10">
    <source>
        <dbReference type="ARBA" id="ARBA00023268"/>
    </source>
</evidence>
<dbReference type="InterPro" id="IPR036907">
    <property type="entry name" value="5'-Nucleotdase_C_sf"/>
</dbReference>
<dbReference type="InterPro" id="IPR029052">
    <property type="entry name" value="Metallo-depent_PP-like"/>
</dbReference>
<evidence type="ECO:0000256" key="7">
    <source>
        <dbReference type="ARBA" id="ARBA00022729"/>
    </source>
</evidence>
<evidence type="ECO:0000256" key="5">
    <source>
        <dbReference type="ARBA" id="ARBA00006654"/>
    </source>
</evidence>
<evidence type="ECO:0000259" key="13">
    <source>
        <dbReference type="Pfam" id="PF02872"/>
    </source>
</evidence>
<keyword evidence="8 11" id="KW-0547">Nucleotide-binding</keyword>
<accession>A0ABX0LA67</accession>
<evidence type="ECO:0000259" key="12">
    <source>
        <dbReference type="Pfam" id="PF00149"/>
    </source>
</evidence>
<dbReference type="NCBIfam" id="NF006938">
    <property type="entry name" value="PRK09420.1"/>
    <property type="match status" value="1"/>
</dbReference>
<dbReference type="InterPro" id="IPR008334">
    <property type="entry name" value="5'-Nucleotdase_C"/>
</dbReference>
<dbReference type="CDD" id="cd07410">
    <property type="entry name" value="MPP_CpdB_N"/>
    <property type="match status" value="1"/>
</dbReference>
<dbReference type="InterPro" id="IPR004843">
    <property type="entry name" value="Calcineurin-like_PHP"/>
</dbReference>
<evidence type="ECO:0000256" key="2">
    <source>
        <dbReference type="ARBA" id="ARBA00001730"/>
    </source>
</evidence>
<dbReference type="EMBL" id="JAAOMA010000009">
    <property type="protein sequence ID" value="NHR05250.1"/>
    <property type="molecule type" value="Genomic_DNA"/>
</dbReference>
<evidence type="ECO:0000256" key="4">
    <source>
        <dbReference type="ARBA" id="ARBA00004196"/>
    </source>
</evidence>
<evidence type="ECO:0000256" key="3">
    <source>
        <dbReference type="ARBA" id="ARBA00001968"/>
    </source>
</evidence>
<evidence type="ECO:0000256" key="6">
    <source>
        <dbReference type="ARBA" id="ARBA00022723"/>
    </source>
</evidence>
<evidence type="ECO:0000313" key="14">
    <source>
        <dbReference type="EMBL" id="NHR05250.1"/>
    </source>
</evidence>
<keyword evidence="9 11" id="KW-0378">Hydrolase</keyword>
<dbReference type="PANTHER" id="PTHR11575:SF6">
    <property type="entry name" value="2',3'-CYCLIC-NUCLEOTIDE 2'-PHOSPHODIESTERASE_3'-NUCLEOTIDASE"/>
    <property type="match status" value="1"/>
</dbReference>